<name>A0AB35Z1X8_SERMA</name>
<proteinExistence type="predicted"/>
<comment type="caution">
    <text evidence="1">The sequence shown here is derived from an EMBL/GenBank/DDBJ whole genome shotgun (WGS) entry which is preliminary data.</text>
</comment>
<gene>
    <name evidence="1" type="ORF">C3R40_009845</name>
</gene>
<reference evidence="1 2" key="1">
    <citation type="submission" date="2024-07" db="EMBL/GenBank/DDBJ databases">
        <title>Making a pathogen? Evaluating the impact of protist predation on the evolution of virulence in Serratia marcescens.</title>
        <authorList>
            <person name="Hopkins H."/>
            <person name="Lopezguerra C."/>
            <person name="Lau M.-J."/>
        </authorList>
    </citation>
    <scope>NUCLEOTIDE SEQUENCE [LARGE SCALE GENOMIC DNA]</scope>
    <source>
        <strain evidence="1 2">KZ19</strain>
    </source>
</reference>
<protein>
    <submittedName>
        <fullName evidence="1">Uncharacterized protein</fullName>
    </submittedName>
</protein>
<reference evidence="1 2" key="2">
    <citation type="submission" date="2024-07" db="EMBL/GenBank/DDBJ databases">
        <authorList>
            <person name="Raymann K."/>
        </authorList>
    </citation>
    <scope>NUCLEOTIDE SEQUENCE [LARGE SCALE GENOMIC DNA]</scope>
    <source>
        <strain evidence="1 2">KZ19</strain>
    </source>
</reference>
<organism evidence="1 2">
    <name type="scientific">Serratia marcescens</name>
    <dbReference type="NCBI Taxonomy" id="615"/>
    <lineage>
        <taxon>Bacteria</taxon>
        <taxon>Pseudomonadati</taxon>
        <taxon>Pseudomonadota</taxon>
        <taxon>Gammaproteobacteria</taxon>
        <taxon>Enterobacterales</taxon>
        <taxon>Yersiniaceae</taxon>
        <taxon>Serratia</taxon>
    </lineage>
</organism>
<evidence type="ECO:0000313" key="2">
    <source>
        <dbReference type="Proteomes" id="UP000237365"/>
    </source>
</evidence>
<dbReference type="AlphaFoldDB" id="A0AB35Z1X8"/>
<dbReference type="Proteomes" id="UP000237365">
    <property type="component" value="Unassembled WGS sequence"/>
</dbReference>
<sequence>MITTAKRRELIIDPLCREGASRVEPLSQLLSVSSVTIHINRDVKHILADASKFGRTSFCTIATSARSTAWSPTAAFQNTVCRRCTL</sequence>
<accession>A0AB35Z1X8</accession>
<dbReference type="EMBL" id="PQGI02000001">
    <property type="protein sequence ID" value="MEX3186919.1"/>
    <property type="molecule type" value="Genomic_DNA"/>
</dbReference>
<evidence type="ECO:0000313" key="1">
    <source>
        <dbReference type="EMBL" id="MEX3186919.1"/>
    </source>
</evidence>